<dbReference type="RefSeq" id="WP_181416544.1">
    <property type="nucleotide sequence ID" value="NZ_OUNR01000001.1"/>
</dbReference>
<dbReference type="PROSITE" id="PS51257">
    <property type="entry name" value="PROKAR_LIPOPROTEIN"/>
    <property type="match status" value="1"/>
</dbReference>
<accession>A0A330KZT5</accession>
<dbReference type="Proteomes" id="UP000248168">
    <property type="component" value="Unassembled WGS sequence"/>
</dbReference>
<evidence type="ECO:0000313" key="2">
    <source>
        <dbReference type="EMBL" id="SPP63015.1"/>
    </source>
</evidence>
<organism evidence="2 3">
    <name type="scientific">Nitrospira lenta</name>
    <dbReference type="NCBI Taxonomy" id="1436998"/>
    <lineage>
        <taxon>Bacteria</taxon>
        <taxon>Pseudomonadati</taxon>
        <taxon>Nitrospirota</taxon>
        <taxon>Nitrospiria</taxon>
        <taxon>Nitrospirales</taxon>
        <taxon>Nitrospiraceae</taxon>
        <taxon>Nitrospira</taxon>
    </lineage>
</organism>
<reference evidence="3" key="1">
    <citation type="submission" date="2018-04" db="EMBL/GenBank/DDBJ databases">
        <authorList>
            <person name="Lucker S."/>
            <person name="Sakoula D."/>
        </authorList>
    </citation>
    <scope>NUCLEOTIDE SEQUENCE [LARGE SCALE GENOMIC DNA]</scope>
</reference>
<gene>
    <name evidence="2" type="ORF">NITLEN_10101</name>
</gene>
<protein>
    <recommendedName>
        <fullName evidence="1">ABC-type transport auxiliary lipoprotein component domain-containing protein</fullName>
    </recommendedName>
</protein>
<dbReference type="AlphaFoldDB" id="A0A330KZT5"/>
<dbReference type="InterPro" id="IPR005586">
    <property type="entry name" value="ABC_trans_aux"/>
</dbReference>
<dbReference type="Gene3D" id="3.40.50.10610">
    <property type="entry name" value="ABC-type transport auxiliary lipoprotein component"/>
    <property type="match status" value="1"/>
</dbReference>
<sequence>MSGQFRQLSLCVSILWLAGCGNSPPVHFYTLSAEAAFDSNAPAKDNRLIAIGPITMPEVIERPQFVLRTGPNQVTLVEDHQWAEPLQSDILRVLAENLSRLLRTPQVVVYPQKASDHADYRVAIDVQQFESIHGQKVSLSLRWTIRQVSRNETPSKTGLSRIEEPVHNSSYEALAAAHSRALARVSIEIAEALQLMPPKHSE</sequence>
<name>A0A330KZT5_9BACT</name>
<dbReference type="FunCoup" id="A0A330KZT5">
    <property type="interactions" value="3"/>
</dbReference>
<evidence type="ECO:0000313" key="3">
    <source>
        <dbReference type="Proteomes" id="UP000248168"/>
    </source>
</evidence>
<dbReference type="SUPFAM" id="SSF159594">
    <property type="entry name" value="XCC0632-like"/>
    <property type="match status" value="1"/>
</dbReference>
<dbReference type="InParanoid" id="A0A330KZT5"/>
<dbReference type="Pfam" id="PF03886">
    <property type="entry name" value="ABC_trans_aux"/>
    <property type="match status" value="1"/>
</dbReference>
<keyword evidence="3" id="KW-1185">Reference proteome</keyword>
<dbReference type="EMBL" id="OUNR01000001">
    <property type="protein sequence ID" value="SPP63015.1"/>
    <property type="molecule type" value="Genomic_DNA"/>
</dbReference>
<feature type="domain" description="ABC-type transport auxiliary lipoprotein component" evidence="1">
    <location>
        <begin position="29"/>
        <end position="190"/>
    </location>
</feature>
<proteinExistence type="predicted"/>
<evidence type="ECO:0000259" key="1">
    <source>
        <dbReference type="Pfam" id="PF03886"/>
    </source>
</evidence>